<keyword evidence="2" id="KW-1133">Transmembrane helix</keyword>
<proteinExistence type="predicted"/>
<name>A0A135SPY4_9PEZI</name>
<keyword evidence="2" id="KW-0812">Transmembrane</keyword>
<gene>
    <name evidence="3" type="ORF">CNYM01_08038</name>
</gene>
<keyword evidence="2" id="KW-0472">Membrane</keyword>
<protein>
    <submittedName>
        <fullName evidence="3">Uncharacterized protein</fullName>
    </submittedName>
</protein>
<sequence length="160" mass="18189">MYIPEGRVDYFFAIHDFSISDSKLKAMEDMHGDPWDMSLPQALFLIFLSFVFFGSIALGTNMLVAYLDARYNPPQYYYGDNLRTVPNLRSFRDQSEPLPRYEREDPTARPLLAFEGNTPPPAYGTVFHIPAPYEDDESDEDFSAGSSPVAPDSSYIAYMV</sequence>
<reference evidence="3 4" key="1">
    <citation type="submission" date="2014-02" db="EMBL/GenBank/DDBJ databases">
        <title>The genome sequence of Colletotrichum nymphaeae SA-01.</title>
        <authorList>
            <person name="Baroncelli R."/>
            <person name="Thon M.R."/>
        </authorList>
    </citation>
    <scope>NUCLEOTIDE SEQUENCE [LARGE SCALE GENOMIC DNA]</scope>
    <source>
        <strain evidence="3 4">SA-01</strain>
    </source>
</reference>
<evidence type="ECO:0000313" key="3">
    <source>
        <dbReference type="EMBL" id="KXH37952.1"/>
    </source>
</evidence>
<dbReference type="EMBL" id="JEMN01001418">
    <property type="protein sequence ID" value="KXH37952.1"/>
    <property type="molecule type" value="Genomic_DNA"/>
</dbReference>
<feature type="region of interest" description="Disordered" evidence="1">
    <location>
        <begin position="134"/>
        <end position="154"/>
    </location>
</feature>
<comment type="caution">
    <text evidence="3">The sequence shown here is derived from an EMBL/GenBank/DDBJ whole genome shotgun (WGS) entry which is preliminary data.</text>
</comment>
<keyword evidence="4" id="KW-1185">Reference proteome</keyword>
<evidence type="ECO:0000256" key="2">
    <source>
        <dbReference type="SAM" id="Phobius"/>
    </source>
</evidence>
<dbReference type="AlphaFoldDB" id="A0A135SPY4"/>
<evidence type="ECO:0000256" key="1">
    <source>
        <dbReference type="SAM" id="MobiDB-lite"/>
    </source>
</evidence>
<organism evidence="3 4">
    <name type="scientific">Colletotrichum nymphaeae SA-01</name>
    <dbReference type="NCBI Taxonomy" id="1460502"/>
    <lineage>
        <taxon>Eukaryota</taxon>
        <taxon>Fungi</taxon>
        <taxon>Dikarya</taxon>
        <taxon>Ascomycota</taxon>
        <taxon>Pezizomycotina</taxon>
        <taxon>Sordariomycetes</taxon>
        <taxon>Hypocreomycetidae</taxon>
        <taxon>Glomerellales</taxon>
        <taxon>Glomerellaceae</taxon>
        <taxon>Colletotrichum</taxon>
        <taxon>Colletotrichum acutatum species complex</taxon>
    </lineage>
</organism>
<dbReference type="Proteomes" id="UP000070054">
    <property type="component" value="Unassembled WGS sequence"/>
</dbReference>
<feature type="transmembrane region" description="Helical" evidence="2">
    <location>
        <begin position="42"/>
        <end position="67"/>
    </location>
</feature>
<dbReference type="OrthoDB" id="4835065at2759"/>
<accession>A0A135SPY4</accession>
<evidence type="ECO:0000313" key="4">
    <source>
        <dbReference type="Proteomes" id="UP000070054"/>
    </source>
</evidence>